<evidence type="ECO:0000313" key="2">
    <source>
        <dbReference type="Proteomes" id="UP000006671"/>
    </source>
</evidence>
<organism evidence="2">
    <name type="scientific">Naegleria gruberi</name>
    <name type="common">Amoeba</name>
    <dbReference type="NCBI Taxonomy" id="5762"/>
    <lineage>
        <taxon>Eukaryota</taxon>
        <taxon>Discoba</taxon>
        <taxon>Heterolobosea</taxon>
        <taxon>Tetramitia</taxon>
        <taxon>Eutetramitia</taxon>
        <taxon>Vahlkampfiidae</taxon>
        <taxon>Naegleria</taxon>
    </lineage>
</organism>
<name>D2VFF3_NAEGR</name>
<dbReference type="VEuPathDB" id="AmoebaDB:NAEGRDRAFT_67606"/>
<dbReference type="KEGG" id="ngr:NAEGRDRAFT_67606"/>
<reference evidence="1 2" key="1">
    <citation type="journal article" date="2010" name="Cell">
        <title>The genome of Naegleria gruberi illuminates early eukaryotic versatility.</title>
        <authorList>
            <person name="Fritz-Laylin L.K."/>
            <person name="Prochnik S.E."/>
            <person name="Ginger M.L."/>
            <person name="Dacks J.B."/>
            <person name="Carpenter M.L."/>
            <person name="Field M.C."/>
            <person name="Kuo A."/>
            <person name="Paredez A."/>
            <person name="Chapman J."/>
            <person name="Pham J."/>
            <person name="Shu S."/>
            <person name="Neupane R."/>
            <person name="Cipriano M."/>
            <person name="Mancuso J."/>
            <person name="Tu H."/>
            <person name="Salamov A."/>
            <person name="Lindquist E."/>
            <person name="Shapiro H."/>
            <person name="Lucas S."/>
            <person name="Grigoriev I.V."/>
            <person name="Cande W.Z."/>
            <person name="Fulton C."/>
            <person name="Rokhsar D.S."/>
            <person name="Dawson S.C."/>
        </authorList>
    </citation>
    <scope>NUCLEOTIDE SEQUENCE [LARGE SCALE GENOMIC DNA]</scope>
    <source>
        <strain evidence="1 2">NEG-M</strain>
    </source>
</reference>
<dbReference type="Proteomes" id="UP000006671">
    <property type="component" value="Unassembled WGS sequence"/>
</dbReference>
<protein>
    <submittedName>
        <fullName evidence="1">Predicted protein</fullName>
    </submittedName>
</protein>
<dbReference type="GeneID" id="8848250"/>
<dbReference type="EMBL" id="GG738868">
    <property type="protein sequence ID" value="EFC44453.1"/>
    <property type="molecule type" value="Genomic_DNA"/>
</dbReference>
<accession>D2VFF3</accession>
<dbReference type="InParanoid" id="D2VFF3"/>
<evidence type="ECO:0000313" key="1">
    <source>
        <dbReference type="EMBL" id="EFC44453.1"/>
    </source>
</evidence>
<dbReference type="RefSeq" id="XP_002677197.1">
    <property type="nucleotide sequence ID" value="XM_002677151.1"/>
</dbReference>
<gene>
    <name evidence="1" type="ORF">NAEGRDRAFT_67606</name>
</gene>
<keyword evidence="2" id="KW-1185">Reference proteome</keyword>
<proteinExistence type="predicted"/>
<dbReference type="Gene3D" id="2.20.25.240">
    <property type="match status" value="1"/>
</dbReference>
<sequence>MSQSVNAKPLEISKSEKQFYHDLIQHNDQVINQSEIQHHSNKKTTTLQYNEFIYKENPKLTNLMEFDCKSRDSGCQAKLVYYPQFNKWTQSHDHSHAPPKYYGSGEVGKLCPERRREVFDWLYSNPDDSLDVNEVVNVLNSKLSPLHKGNPSFEVKTNHVESARNKIKQMDKLLNLDELTKGPLAKTVSEEEFLRTFEFTPQFNLFYSSPAQMLIIKIAQLEQLN</sequence>
<dbReference type="AlphaFoldDB" id="D2VFF3"/>